<protein>
    <submittedName>
        <fullName evidence="2">Uncharacterized protein</fullName>
    </submittedName>
</protein>
<dbReference type="EMBL" id="FJ053333">
    <property type="protein sequence ID" value="AFG52621.1"/>
    <property type="molecule type" value="Genomic_DNA"/>
</dbReference>
<feature type="non-terminal residue" evidence="2">
    <location>
        <position position="67"/>
    </location>
</feature>
<dbReference type="EMBL" id="FJ053347">
    <property type="protein sequence ID" value="AFG52625.1"/>
    <property type="molecule type" value="Genomic_DNA"/>
</dbReference>
<organism evidence="2">
    <name type="scientific">Pinus taeda</name>
    <name type="common">Loblolly pine</name>
    <dbReference type="NCBI Taxonomy" id="3352"/>
    <lineage>
        <taxon>Eukaryota</taxon>
        <taxon>Viridiplantae</taxon>
        <taxon>Streptophyta</taxon>
        <taxon>Embryophyta</taxon>
        <taxon>Tracheophyta</taxon>
        <taxon>Spermatophyta</taxon>
        <taxon>Pinopsida</taxon>
        <taxon>Pinidae</taxon>
        <taxon>Conifers I</taxon>
        <taxon>Pinales</taxon>
        <taxon>Pinaceae</taxon>
        <taxon>Pinus</taxon>
        <taxon>Pinus subgen. Pinus</taxon>
    </lineage>
</organism>
<reference evidence="2" key="1">
    <citation type="submission" date="2008-08" db="EMBL/GenBank/DDBJ databases">
        <title>Nucleotide Diversity and Divergence in the Loblolly Pine Gene Space.</title>
        <authorList>
            <person name="Neale D.B."/>
            <person name="Wegrzyn J.L."/>
            <person name="Lee J.M."/>
            <person name="Eckert A.J."/>
            <person name="Liechty J.D."/>
            <person name="Stevens K.A."/>
            <person name="Langley C.H."/>
        </authorList>
    </citation>
    <scope>NUCLEOTIDE SEQUENCE</scope>
    <source>
        <strain evidence="2">6065</strain>
        <strain evidence="1">6068</strain>
        <tissue evidence="2">Megagametophyte</tissue>
    </source>
</reference>
<sequence length="67" mass="7798">GIGTAELLKWKRASIHDQNKKSWTIWCMDKVVFSTPEWPRNWKAKAFEMVTSGNTTHKSFCNVSYGY</sequence>
<feature type="non-terminal residue" evidence="2">
    <location>
        <position position="1"/>
    </location>
</feature>
<name>H9VS82_PINTA</name>
<dbReference type="AlphaFoldDB" id="H9VS82"/>
<gene>
    <name evidence="2" type="ORF">0_13837_03</name>
</gene>
<evidence type="ECO:0000313" key="1">
    <source>
        <dbReference type="EMBL" id="AFG52621.1"/>
    </source>
</evidence>
<evidence type="ECO:0000313" key="2">
    <source>
        <dbReference type="EMBL" id="AFG52625.1"/>
    </source>
</evidence>
<proteinExistence type="predicted"/>
<accession>H9VS82</accession>